<dbReference type="AlphaFoldDB" id="H6SQ82"/>
<dbReference type="EMBL" id="HE663493">
    <property type="protein sequence ID" value="CCG09601.1"/>
    <property type="molecule type" value="Genomic_DNA"/>
</dbReference>
<accession>H6SQ82</accession>
<dbReference type="Pfam" id="PF07027">
    <property type="entry name" value="DUF1318"/>
    <property type="match status" value="1"/>
</dbReference>
<reference evidence="1 2" key="1">
    <citation type="submission" date="2012-02" db="EMBL/GenBank/DDBJ databases">
        <title>Shotgun genome sequence of Phaeospirillum photometricum DSM 122.</title>
        <authorList>
            <person name="Duquesne K."/>
            <person name="Sturgis J."/>
        </authorList>
    </citation>
    <scope>NUCLEOTIDE SEQUENCE [LARGE SCALE GENOMIC DNA]</scope>
    <source>
        <strain evidence="2">DSM122</strain>
    </source>
</reference>
<dbReference type="PATRIC" id="fig|1150469.3.peg.3356"/>
<protein>
    <submittedName>
        <fullName evidence="1">Uncharacterized protein</fullName>
    </submittedName>
</protein>
<evidence type="ECO:0000313" key="1">
    <source>
        <dbReference type="EMBL" id="CCG09601.1"/>
    </source>
</evidence>
<dbReference type="Proteomes" id="UP000033220">
    <property type="component" value="Chromosome DSM 122"/>
</dbReference>
<dbReference type="InterPro" id="IPR008309">
    <property type="entry name" value="YdbL"/>
</dbReference>
<dbReference type="STRING" id="1150469.RSPPHO_02975"/>
<proteinExistence type="predicted"/>
<dbReference type="HOGENOM" id="CLU_2685436_0_0_5"/>
<sequence length="74" mass="7846">MDLETARAQGILCEGQDGLVRVLTGGPEATALAETTNARRLQIYRDSAQRQGVGVEQVQAVSGASLRQKHPACP</sequence>
<organism evidence="1 2">
    <name type="scientific">Pararhodospirillum photometricum DSM 122</name>
    <dbReference type="NCBI Taxonomy" id="1150469"/>
    <lineage>
        <taxon>Bacteria</taxon>
        <taxon>Pseudomonadati</taxon>
        <taxon>Pseudomonadota</taxon>
        <taxon>Alphaproteobacteria</taxon>
        <taxon>Rhodospirillales</taxon>
        <taxon>Rhodospirillaceae</taxon>
        <taxon>Pararhodospirillum</taxon>
    </lineage>
</organism>
<keyword evidence="2" id="KW-1185">Reference proteome</keyword>
<dbReference type="KEGG" id="rpm:RSPPHO_02975"/>
<name>H6SQ82_PARPM</name>
<evidence type="ECO:0000313" key="2">
    <source>
        <dbReference type="Proteomes" id="UP000033220"/>
    </source>
</evidence>
<gene>
    <name evidence="1" type="ORF">RSPPHO_02975</name>
</gene>